<keyword evidence="3" id="KW-1185">Reference proteome</keyword>
<protein>
    <submittedName>
        <fullName evidence="2">Uncharacterized protein</fullName>
    </submittedName>
</protein>
<name>A0AAN9Z430_9ORTH</name>
<feature type="signal peptide" evidence="1">
    <location>
        <begin position="1"/>
        <end position="25"/>
    </location>
</feature>
<organism evidence="2 3">
    <name type="scientific">Gryllus longicercus</name>
    <dbReference type="NCBI Taxonomy" id="2509291"/>
    <lineage>
        <taxon>Eukaryota</taxon>
        <taxon>Metazoa</taxon>
        <taxon>Ecdysozoa</taxon>
        <taxon>Arthropoda</taxon>
        <taxon>Hexapoda</taxon>
        <taxon>Insecta</taxon>
        <taxon>Pterygota</taxon>
        <taxon>Neoptera</taxon>
        <taxon>Polyneoptera</taxon>
        <taxon>Orthoptera</taxon>
        <taxon>Ensifera</taxon>
        <taxon>Gryllidea</taxon>
        <taxon>Grylloidea</taxon>
        <taxon>Gryllidae</taxon>
        <taxon>Gryllinae</taxon>
        <taxon>Gryllus</taxon>
    </lineage>
</organism>
<dbReference type="Proteomes" id="UP001378592">
    <property type="component" value="Unassembled WGS sequence"/>
</dbReference>
<evidence type="ECO:0000256" key="1">
    <source>
        <dbReference type="SAM" id="SignalP"/>
    </source>
</evidence>
<evidence type="ECO:0000313" key="3">
    <source>
        <dbReference type="Proteomes" id="UP001378592"/>
    </source>
</evidence>
<evidence type="ECO:0000313" key="2">
    <source>
        <dbReference type="EMBL" id="KAK7867343.1"/>
    </source>
</evidence>
<accession>A0AAN9Z430</accession>
<dbReference type="EMBL" id="JAZDUA010000122">
    <property type="protein sequence ID" value="KAK7867343.1"/>
    <property type="molecule type" value="Genomic_DNA"/>
</dbReference>
<gene>
    <name evidence="2" type="ORF">R5R35_001118</name>
</gene>
<sequence>MNYAFSWLCWMSVWLFLSFCGESKGDHDPSSSSSHTNSSAPVGLHGYRRYFANDSLIGRPVPCTRDDKICFRHNLVFHPTHNICVPVGGSDVYRAEFERGSGRFLGAKPKYADPCTGYRMAYDGICYENNIVHDVICGRDANLTRHPLGNEECRVAQPNPIFIEQPEEDGSCVIPDIRFPDAERRVFFNNPFSEIQGFQNDNPGSTFTPKALECEPAQAACFSERKVFVSGYNGCHILLQQGPCAQDHVVALDLQAASKGRAEGTCVHVRGGCPKGYKRMVFDGECHEDREIQIEAPGEIILNQFGNNIVTFLGLSGFIPIVKENFCVILLSFNAFGVGEPMSSPPCGANNMGECKSYEVVNEPPKPIP</sequence>
<dbReference type="AlphaFoldDB" id="A0AAN9Z430"/>
<keyword evidence="1" id="KW-0732">Signal</keyword>
<reference evidence="2 3" key="1">
    <citation type="submission" date="2024-03" db="EMBL/GenBank/DDBJ databases">
        <title>The genome assembly and annotation of the cricket Gryllus longicercus Weissman &amp; Gray.</title>
        <authorList>
            <person name="Szrajer S."/>
            <person name="Gray D."/>
            <person name="Ylla G."/>
        </authorList>
    </citation>
    <scope>NUCLEOTIDE SEQUENCE [LARGE SCALE GENOMIC DNA]</scope>
    <source>
        <strain evidence="2">DAG 2021-001</strain>
        <tissue evidence="2">Whole body minus gut</tissue>
    </source>
</reference>
<comment type="caution">
    <text evidence="2">The sequence shown here is derived from an EMBL/GenBank/DDBJ whole genome shotgun (WGS) entry which is preliminary data.</text>
</comment>
<feature type="chain" id="PRO_5043045433" evidence="1">
    <location>
        <begin position="26"/>
        <end position="369"/>
    </location>
</feature>
<proteinExistence type="predicted"/>